<keyword evidence="2" id="KW-1185">Reference proteome</keyword>
<dbReference type="Proteomes" id="UP000050525">
    <property type="component" value="Unassembled WGS sequence"/>
</dbReference>
<reference evidence="1 2" key="1">
    <citation type="journal article" date="2012" name="Genome Biol.">
        <title>Sequencing three crocodilian genomes to illuminate the evolution of archosaurs and amniotes.</title>
        <authorList>
            <person name="St John J.A."/>
            <person name="Braun E.L."/>
            <person name="Isberg S.R."/>
            <person name="Miles L.G."/>
            <person name="Chong A.Y."/>
            <person name="Gongora J."/>
            <person name="Dalzell P."/>
            <person name="Moran C."/>
            <person name="Bed'hom B."/>
            <person name="Abzhanov A."/>
            <person name="Burgess S.C."/>
            <person name="Cooksey A.M."/>
            <person name="Castoe T.A."/>
            <person name="Crawford N.G."/>
            <person name="Densmore L.D."/>
            <person name="Drew J.C."/>
            <person name="Edwards S.V."/>
            <person name="Faircloth B.C."/>
            <person name="Fujita M.K."/>
            <person name="Greenwold M.J."/>
            <person name="Hoffmann F.G."/>
            <person name="Howard J.M."/>
            <person name="Iguchi T."/>
            <person name="Janes D.E."/>
            <person name="Khan S.Y."/>
            <person name="Kohno S."/>
            <person name="de Koning A.J."/>
            <person name="Lance S.L."/>
            <person name="McCarthy F.M."/>
            <person name="McCormack J.E."/>
            <person name="Merchant M.E."/>
            <person name="Peterson D.G."/>
            <person name="Pollock D.D."/>
            <person name="Pourmand N."/>
            <person name="Raney B.J."/>
            <person name="Roessler K.A."/>
            <person name="Sanford J.R."/>
            <person name="Sawyer R.H."/>
            <person name="Schmidt C.J."/>
            <person name="Triplett E.W."/>
            <person name="Tuberville T.D."/>
            <person name="Venegas-Anaya M."/>
            <person name="Howard J.T."/>
            <person name="Jarvis E.D."/>
            <person name="Guillette L.J.Jr."/>
            <person name="Glenn T.C."/>
            <person name="Green R.E."/>
            <person name="Ray D.A."/>
        </authorList>
    </citation>
    <scope>NUCLEOTIDE SEQUENCE [LARGE SCALE GENOMIC DNA]</scope>
    <source>
        <strain evidence="1">KSC_2009_1</strain>
    </source>
</reference>
<comment type="caution">
    <text evidence="1">The sequence shown here is derived from an EMBL/GenBank/DDBJ whole genome shotgun (WGS) entry which is preliminary data.</text>
</comment>
<evidence type="ECO:0000313" key="2">
    <source>
        <dbReference type="Proteomes" id="UP000050525"/>
    </source>
</evidence>
<dbReference type="AlphaFoldDB" id="A0A151M6P5"/>
<organism evidence="1 2">
    <name type="scientific">Alligator mississippiensis</name>
    <name type="common">American alligator</name>
    <dbReference type="NCBI Taxonomy" id="8496"/>
    <lineage>
        <taxon>Eukaryota</taxon>
        <taxon>Metazoa</taxon>
        <taxon>Chordata</taxon>
        <taxon>Craniata</taxon>
        <taxon>Vertebrata</taxon>
        <taxon>Euteleostomi</taxon>
        <taxon>Archelosauria</taxon>
        <taxon>Archosauria</taxon>
        <taxon>Crocodylia</taxon>
        <taxon>Alligatoridae</taxon>
        <taxon>Alligatorinae</taxon>
        <taxon>Alligator</taxon>
    </lineage>
</organism>
<accession>A0A151M6P5</accession>
<sequence>MNKTPNSIHMYLFQMKPSLKVIMTSFVYIFDISRTRRVCVAGRSCPDELTLTVQKAQPQKPVLQKSQYGEEINPC</sequence>
<evidence type="ECO:0000313" key="1">
    <source>
        <dbReference type="EMBL" id="KYO20202.1"/>
    </source>
</evidence>
<protein>
    <submittedName>
        <fullName evidence="1">Uncharacterized protein</fullName>
    </submittedName>
</protein>
<proteinExistence type="predicted"/>
<name>A0A151M6P5_ALLMI</name>
<dbReference type="EMBL" id="AKHW03006437">
    <property type="protein sequence ID" value="KYO20202.1"/>
    <property type="molecule type" value="Genomic_DNA"/>
</dbReference>
<gene>
    <name evidence="1" type="ORF">Y1Q_0010766</name>
</gene>